<keyword evidence="1 2" id="KW-0238">DNA-binding</keyword>
<dbReference type="EMBL" id="DS989854">
    <property type="protein sequence ID" value="EDX74111.1"/>
    <property type="molecule type" value="Genomic_DNA"/>
</dbReference>
<dbReference type="Gene3D" id="2.40.50.140">
    <property type="entry name" value="Nucleic acid-binding proteins"/>
    <property type="match status" value="1"/>
</dbReference>
<evidence type="ECO:0000256" key="2">
    <source>
        <dbReference type="PROSITE-ProRule" id="PRU00252"/>
    </source>
</evidence>
<name>B4VV02_9CYAN</name>
<dbReference type="eggNOG" id="COG0629">
    <property type="taxonomic scope" value="Bacteria"/>
</dbReference>
<accession>B4VV02</accession>
<dbReference type="PROSITE" id="PS50935">
    <property type="entry name" value="SSB"/>
    <property type="match status" value="1"/>
</dbReference>
<evidence type="ECO:0008006" key="5">
    <source>
        <dbReference type="Google" id="ProtNLM"/>
    </source>
</evidence>
<dbReference type="InterPro" id="IPR012340">
    <property type="entry name" value="NA-bd_OB-fold"/>
</dbReference>
<dbReference type="InterPro" id="IPR000424">
    <property type="entry name" value="Primosome_PriB/ssb"/>
</dbReference>
<dbReference type="AlphaFoldDB" id="B4VV02"/>
<keyword evidence="4" id="KW-1185">Reference proteome</keyword>
<gene>
    <name evidence="3" type="ORF">MC7420_4096</name>
</gene>
<sequence>MTEATEIRYTIDGERKVAVFKVVFKSGWGDNQRLEPLKVLAWGKQADVAQQLAVSQEVILNGYLSMNVVERDGFKEKIAQMTALGIFTTATATEEMLEDEPQAA</sequence>
<proteinExistence type="predicted"/>
<dbReference type="STRING" id="118168.MC7420_4096"/>
<dbReference type="GO" id="GO:0003697">
    <property type="term" value="F:single-stranded DNA binding"/>
    <property type="evidence" value="ECO:0007669"/>
    <property type="project" value="InterPro"/>
</dbReference>
<reference evidence="3 4" key="1">
    <citation type="submission" date="2008-07" db="EMBL/GenBank/DDBJ databases">
        <authorList>
            <person name="Tandeau de Marsac N."/>
            <person name="Ferriera S."/>
            <person name="Johnson J."/>
            <person name="Kravitz S."/>
            <person name="Beeson K."/>
            <person name="Sutton G."/>
            <person name="Rogers Y.-H."/>
            <person name="Friedman R."/>
            <person name="Frazier M."/>
            <person name="Venter J.C."/>
        </authorList>
    </citation>
    <scope>NUCLEOTIDE SEQUENCE [LARGE SCALE GENOMIC DNA]</scope>
    <source>
        <strain evidence="3 4">PCC 7420</strain>
    </source>
</reference>
<organism evidence="3 4">
    <name type="scientific">Coleofasciculus chthonoplastes PCC 7420</name>
    <dbReference type="NCBI Taxonomy" id="118168"/>
    <lineage>
        <taxon>Bacteria</taxon>
        <taxon>Bacillati</taxon>
        <taxon>Cyanobacteriota</taxon>
        <taxon>Cyanophyceae</taxon>
        <taxon>Coleofasciculales</taxon>
        <taxon>Coleofasciculaceae</taxon>
        <taxon>Coleofasciculus</taxon>
    </lineage>
</organism>
<dbReference type="HOGENOM" id="CLU_2245327_0_0_3"/>
<evidence type="ECO:0000313" key="4">
    <source>
        <dbReference type="Proteomes" id="UP000003835"/>
    </source>
</evidence>
<protein>
    <recommendedName>
        <fullName evidence="5">Single-stranded DNA-binding protein</fullName>
    </recommendedName>
</protein>
<dbReference type="Proteomes" id="UP000003835">
    <property type="component" value="Unassembled WGS sequence"/>
</dbReference>
<dbReference type="SUPFAM" id="SSF50249">
    <property type="entry name" value="Nucleic acid-binding proteins"/>
    <property type="match status" value="1"/>
</dbReference>
<evidence type="ECO:0000313" key="3">
    <source>
        <dbReference type="EMBL" id="EDX74111.1"/>
    </source>
</evidence>
<evidence type="ECO:0000256" key="1">
    <source>
        <dbReference type="ARBA" id="ARBA00023125"/>
    </source>
</evidence>